<comment type="caution">
    <text evidence="1">The sequence shown here is derived from an EMBL/GenBank/DDBJ whole genome shotgun (WGS) entry which is preliminary data.</text>
</comment>
<proteinExistence type="predicted"/>
<dbReference type="RefSeq" id="WP_226937308.1">
    <property type="nucleotide sequence ID" value="NZ_JACDXX010000022.1"/>
</dbReference>
<evidence type="ECO:0000313" key="1">
    <source>
        <dbReference type="EMBL" id="MCB5411875.1"/>
    </source>
</evidence>
<accession>A0ABS8CSW3</accession>
<dbReference type="EMBL" id="JACDXX010000022">
    <property type="protein sequence ID" value="MCB5411875.1"/>
    <property type="molecule type" value="Genomic_DNA"/>
</dbReference>
<organism evidence="1 2">
    <name type="scientific">Pseudogemmobacter faecipullorum</name>
    <dbReference type="NCBI Taxonomy" id="2755041"/>
    <lineage>
        <taxon>Bacteria</taxon>
        <taxon>Pseudomonadati</taxon>
        <taxon>Pseudomonadota</taxon>
        <taxon>Alphaproteobacteria</taxon>
        <taxon>Rhodobacterales</taxon>
        <taxon>Paracoccaceae</taxon>
        <taxon>Pseudogemmobacter</taxon>
    </lineage>
</organism>
<dbReference type="Proteomes" id="UP001198571">
    <property type="component" value="Unassembled WGS sequence"/>
</dbReference>
<evidence type="ECO:0000313" key="2">
    <source>
        <dbReference type="Proteomes" id="UP001198571"/>
    </source>
</evidence>
<sequence length="205" mass="22034">MAKALRPVTEVLLQIGVHAVTLRASLQVAVALEALPGGIASLWDGIARQKITALHSVIRAGATDRQEAEKLLAYAAGLPLVQFLGPAQAACLALLASILAPAEGEASPSPARQAERMTLARFFTELFSQATSWLRWPPSEVWNASVAEIVTALEARAERELRQAGIPSDKAGGAEVYSKERLRQIDEQGFDPEFDRAGLARLRAM</sequence>
<name>A0ABS8CSW3_9RHOB</name>
<protein>
    <submittedName>
        <fullName evidence="1">Uncharacterized protein</fullName>
    </submittedName>
</protein>
<gene>
    <name evidence="1" type="ORF">H0485_17940</name>
</gene>
<keyword evidence="2" id="KW-1185">Reference proteome</keyword>
<reference evidence="1 2" key="1">
    <citation type="submission" date="2020-07" db="EMBL/GenBank/DDBJ databases">
        <title>Pseudogemmobacter sp. nov., isolated from poultry manure in Taiwan.</title>
        <authorList>
            <person name="Lin S.-Y."/>
            <person name="Tang Y.-S."/>
            <person name="Young C.-C."/>
        </authorList>
    </citation>
    <scope>NUCLEOTIDE SEQUENCE [LARGE SCALE GENOMIC DNA]</scope>
    <source>
        <strain evidence="1 2">CC-YST710</strain>
    </source>
</reference>